<feature type="compositionally biased region" description="Polar residues" evidence="1">
    <location>
        <begin position="287"/>
        <end position="310"/>
    </location>
</feature>
<feature type="compositionally biased region" description="Low complexity" evidence="1">
    <location>
        <begin position="44"/>
        <end position="59"/>
    </location>
</feature>
<feature type="compositionally biased region" description="Basic residues" evidence="1">
    <location>
        <begin position="175"/>
        <end position="185"/>
    </location>
</feature>
<proteinExistence type="predicted"/>
<dbReference type="PROSITE" id="PS50188">
    <property type="entry name" value="B302_SPRY"/>
    <property type="match status" value="1"/>
</dbReference>
<dbReference type="CDD" id="cd11709">
    <property type="entry name" value="SPRY"/>
    <property type="match status" value="1"/>
</dbReference>
<dbReference type="PANTHER" id="PTHR12245:SF5">
    <property type="entry name" value="SPRY DOMAIN-CONTAINING SOCS BOX PROTEIN 3"/>
    <property type="match status" value="1"/>
</dbReference>
<dbReference type="SMART" id="SM00449">
    <property type="entry name" value="SPRY"/>
    <property type="match status" value="1"/>
</dbReference>
<dbReference type="InterPro" id="IPR043136">
    <property type="entry name" value="B30.2/SPRY_sf"/>
</dbReference>
<feature type="compositionally biased region" description="Basic and acidic residues" evidence="1">
    <location>
        <begin position="91"/>
        <end position="101"/>
    </location>
</feature>
<feature type="compositionally biased region" description="Acidic residues" evidence="1">
    <location>
        <begin position="102"/>
        <end position="120"/>
    </location>
</feature>
<dbReference type="PANTHER" id="PTHR12245">
    <property type="entry name" value="SPRY DOMAIN CONTAINING SOCS BOX PROTEIN"/>
    <property type="match status" value="1"/>
</dbReference>
<dbReference type="InterPro" id="IPR050672">
    <property type="entry name" value="FBXO45-Fsn/SPSB_families"/>
</dbReference>
<feature type="region of interest" description="Disordered" evidence="1">
    <location>
        <begin position="171"/>
        <end position="205"/>
    </location>
</feature>
<feature type="compositionally biased region" description="Acidic residues" evidence="1">
    <location>
        <begin position="2363"/>
        <end position="2372"/>
    </location>
</feature>
<feature type="compositionally biased region" description="Acidic residues" evidence="1">
    <location>
        <begin position="356"/>
        <end position="384"/>
    </location>
</feature>
<gene>
    <name evidence="3" type="ORF">AM588_10007711</name>
</gene>
<feature type="region of interest" description="Disordered" evidence="1">
    <location>
        <begin position="352"/>
        <end position="384"/>
    </location>
</feature>
<evidence type="ECO:0000259" key="2">
    <source>
        <dbReference type="PROSITE" id="PS50188"/>
    </source>
</evidence>
<reference evidence="3 4" key="1">
    <citation type="submission" date="2015-11" db="EMBL/GenBank/DDBJ databases">
        <title>Genomes and virulence difference between two physiological races of Phytophthora nicotianae.</title>
        <authorList>
            <person name="Liu H."/>
            <person name="Ma X."/>
            <person name="Yu H."/>
            <person name="Fang D."/>
            <person name="Li Y."/>
            <person name="Wang X."/>
            <person name="Wang W."/>
            <person name="Dong Y."/>
            <person name="Xiao B."/>
        </authorList>
    </citation>
    <scope>NUCLEOTIDE SEQUENCE [LARGE SCALE GENOMIC DNA]</scope>
    <source>
        <strain evidence="4">race 1</strain>
    </source>
</reference>
<sequence>MAELAALCSDRNNVMTAESLQFFASSGRAEPVKLERAPERVDAQQKQSSSKQDDLLSADAARRQRVEELTRFFMEAKSDIEFALGGGRDFHEAKDKDKEAENERDEEDVEAEDDSQDDAQDPERQLAKLHARLLKDKLDNRVYNVMLGPIREQDPALYGAILCHPLITGVDPKKDKKKKKKRKDRDRKERQPSQTNIGAGMLTPDLTADPLSDEDMKTNISRFVAKSIADGSLQGLMLAAKLVLSYLDHQSKTNEAAPPTFRLASHLRVLRGEKAPEYKPKKAAATGISTTKEVTTPTKADQTMADSSALDTAEGSFETDLQSVVLEAATSAEMDLDSDSGSIAKLRARLSRFGDDGDDGDDDEDDDDERGEGEDSLGGEGVDEDALMARAIALSLSPEVNLRDQNVSDDAPLTPKSESKPDGVSEQNESPVVKSRPPKFSAEELLELGPFTLPCDSMVDVDGATVVMALVVQMTKVCMEYLKSCQQGVLPNKSPVQPHPLTFMLLNSLLKDLHTAGSPHSRQPENPSLDAKWRLFTSCSMLSLFRVLEVNFFHVEVMGIAPASVGLGQIPKPNAEQDGGKSEGGNPLLESLKSLVLNYIATDSPVQVDANKDVIGTIIFSSPVSCSAADVQNAAAYYYARIREQAMAAWIRAFAIFYDGQKERHMILASKLAECLKLARSGEQNVEWKFHQLDLLCARLALPDMAQQFVPTCVDVIEHDSKTERDQKDQSGTDCTIKPIDDGALQNAASKTGKIKAKWSPAVIRASLDSGSLTARCLYDYISGHGPPGLLDTIMESPSGGPSDDALDAGILANAYDEMWDMGRKQKAEALECINRLPSLVDLLRESILSAGWHSFSFKDSYELVHAPLLPLLEKEDSSRPPTLNARIVLLRSLQDLMIQRLGGSRGDEPPALEFDSSRCAETMTLSDGNRTAKQYTAKQWGMVMATTGCPPNTGIHEWGVRLDRCEKGHIFLGVCTRDASVATYVGGDRQGWGLIGTRALWHARSKVRGDYGDGFTTGSVVRVRLNTDSGALSFGVGDSDWGIAFDGLTQHGTLYPAIGLYQRDDQVTILPVQPTVDTTYAASSNGEAIEHKGVAIPAVLKPFLHHVGALMESCCSFLSSPALNDLNISDQQLTLTPTQKVERAHDYEGLVSSHPLLFTMVTPLISSLSLIRNYHGLSSTLAMTFVPWCIRTMQSIERVNQALRALATSDDNVSPGNLVLSVAGEWELKSMAAGNIPAQQYHLTLSQGKDGSMHGRSSGSFTTVTLNGIARGTRVSFVETWRQGGTCLVEGRLRADGTVFTGSYEDTKSHTSGCIVGNKISRDSKDTDERQLVSNQLVILEMVIANLLGYFGHALTSLKDDDVLIDNVATSVLSMNEAVKGDDGESDDGDMSKLSSSECSLDDYDEWVSSSLLEGGLPLNNVQTHLKSVLDRCSEITGIGSAAGSLPVLTEATKSWMQFVLPKTLSTPLPSADSTPVAGTHVSSPFLKDLIENCGEAAALDQWVSKHVGESPLMRLGGEPMKATRRTVCAAMIWHSGFLNFIKKQIDNSQSNFTESDVRPHDNLMHIWRAAQRVIEWAIRTKNSMGSSYAVVAGLVIRKAQFLLEIEPSAKALAAAEAVFALTTVDSGAQRIASKSAVYECAERIYSDVLVQVTRFVEAPIRVSTLQSRMLGNCTAAFLRTIGMLSFRNFVGDSGTNHRGVLTAERYEVIQSSFALSSALQWLSPSLADFKANGGRGGSLGKDFGDFGASVVPAPSASTQANTTESTYYLSGLGGCGKHLKNDLRDSFESLYGYLSASLSKATWAHDADLQLVILLAWGIIIQPDDHSFLSRVGIFRVLQTVLDEARGSSDMTLTETSVGTSRNSPDDTALVAENKKKIVQAALKVVHLLAAQVAHASDTADGLLNASDLPSTPGLSLGSIPLLRKPSGPETLGKSVFHMLYTELKNSLDEMRQNRGNIIVDAPLTAFVTDPTQSGDPSTSGSEADFGEGMDDAQEYCYQICSLLYSVSGSPVCRSHLSSSRWLRLLLALVDVNSPQIQRRILKLLRRLLPSLDPSSIRVRYDEVESFDVDSDEEFDADGQDEPDHASTLINFFVGIVGMNNPPSVANVMLRRLADSNAPNRAEIPGQAVTSGFNGGELATEVVLLLRSLYESEKWAEYLNHAISDALASIPLVCVTEQEGGAAETADSDVEMEDMSKETPSLGSWTTQTTNYVRALSALCILDGQIEGIHVGGTVKIMPRSGSSLQEIAFRGARGVVVTYEAEKSAAEVLLRGNRADDTNSQQQSLLPTRSIPSRPVRVPIDDLFAVPEVELPNNAFSDEVLQSLLVTRFPYFLAEVKKSLMDVNIIDTLNGADEASGNDGESEDDDDMSNDGSSSPSAMDSEMPSGAGADESGSEANGSPRRQKSGVESASPTEPTDVLAEMEKESRLHRMLLCQHGLRASATLLKNDYCAATFIRGVGPSGLKDLLTVAISETPTTAGVGDISSLEESWLMLWSRWYAIRSAHAAPSPRLTLMKERTRQTMQLRLTTPGSDGSADDGDGISEGVV</sequence>
<dbReference type="Gene3D" id="2.60.120.920">
    <property type="match status" value="1"/>
</dbReference>
<feature type="region of interest" description="Disordered" evidence="1">
    <location>
        <begin position="91"/>
        <end position="123"/>
    </location>
</feature>
<feature type="region of interest" description="Disordered" evidence="1">
    <location>
        <begin position="2527"/>
        <end position="2549"/>
    </location>
</feature>
<feature type="region of interest" description="Disordered" evidence="1">
    <location>
        <begin position="401"/>
        <end position="438"/>
    </location>
</feature>
<feature type="compositionally biased region" description="Low complexity" evidence="1">
    <location>
        <begin position="2373"/>
        <end position="2388"/>
    </location>
</feature>
<dbReference type="Pfam" id="PF00622">
    <property type="entry name" value="SPRY"/>
    <property type="match status" value="1"/>
</dbReference>
<dbReference type="InterPro" id="IPR003877">
    <property type="entry name" value="SPRY_dom"/>
</dbReference>
<comment type="caution">
    <text evidence="3">The sequence shown here is derived from an EMBL/GenBank/DDBJ whole genome shotgun (WGS) entry which is preliminary data.</text>
</comment>
<evidence type="ECO:0000256" key="1">
    <source>
        <dbReference type="SAM" id="MobiDB-lite"/>
    </source>
</evidence>
<dbReference type="InterPro" id="IPR013320">
    <property type="entry name" value="ConA-like_dom_sf"/>
</dbReference>
<dbReference type="EMBL" id="LNFP01000094">
    <property type="protein sequence ID" value="KUF97816.1"/>
    <property type="molecule type" value="Genomic_DNA"/>
</dbReference>
<feature type="region of interest" description="Disordered" evidence="1">
    <location>
        <begin position="2353"/>
        <end position="2421"/>
    </location>
</feature>
<feature type="domain" description="B30.2/SPRY" evidence="2">
    <location>
        <begin position="893"/>
        <end position="1077"/>
    </location>
</feature>
<evidence type="ECO:0000313" key="3">
    <source>
        <dbReference type="EMBL" id="KUF97816.1"/>
    </source>
</evidence>
<organism evidence="3 4">
    <name type="scientific">Phytophthora nicotianae</name>
    <name type="common">Potato buckeye rot agent</name>
    <name type="synonym">Phytophthora parasitica</name>
    <dbReference type="NCBI Taxonomy" id="4792"/>
    <lineage>
        <taxon>Eukaryota</taxon>
        <taxon>Sar</taxon>
        <taxon>Stramenopiles</taxon>
        <taxon>Oomycota</taxon>
        <taxon>Peronosporomycetes</taxon>
        <taxon>Peronosporales</taxon>
        <taxon>Peronosporaceae</taxon>
        <taxon>Phytophthora</taxon>
    </lineage>
</organism>
<feature type="region of interest" description="Disordered" evidence="1">
    <location>
        <begin position="25"/>
        <end position="59"/>
    </location>
</feature>
<evidence type="ECO:0000313" key="4">
    <source>
        <dbReference type="Proteomes" id="UP000054636"/>
    </source>
</evidence>
<accession>A0A0W8DND8</accession>
<feature type="region of interest" description="Disordered" evidence="1">
    <location>
        <begin position="278"/>
        <end position="316"/>
    </location>
</feature>
<feature type="compositionally biased region" description="Basic and acidic residues" evidence="1">
    <location>
        <begin position="30"/>
        <end position="43"/>
    </location>
</feature>
<dbReference type="InterPro" id="IPR001870">
    <property type="entry name" value="B30.2/SPRY"/>
</dbReference>
<protein>
    <submittedName>
        <fullName evidence="3">NFX1-type zinc finger-containing protein 1</fullName>
    </submittedName>
</protein>
<dbReference type="Proteomes" id="UP000054636">
    <property type="component" value="Unassembled WGS sequence"/>
</dbReference>
<dbReference type="SUPFAM" id="SSF49899">
    <property type="entry name" value="Concanavalin A-like lectins/glucanases"/>
    <property type="match status" value="1"/>
</dbReference>
<feature type="compositionally biased region" description="Low complexity" evidence="1">
    <location>
        <begin position="2527"/>
        <end position="2536"/>
    </location>
</feature>
<name>A0A0W8DND8_PHYNI</name>